<proteinExistence type="predicted"/>
<dbReference type="EMBL" id="MGJD01000002">
    <property type="protein sequence ID" value="OGN01944.1"/>
    <property type="molecule type" value="Genomic_DNA"/>
</dbReference>
<sequence>MKRFSSELAHNYKKYSFGYANYCLHEKGDKLSEIYASGYLPYSGSPDVKKVFYEARSARVSLKNFVLTSENRRIANKFDGKFKRISKSIKDFDIDNKSFLSFCVDYFSKRHGPSIMPPDRLTSILKSGVISDIVMYEKEGKPSAYYFECSDEKMSHFWYSFYDLNLIHQSLGMWLMIDSARQAKERGVEHLYIGTVYGEKALYKTAFKNLEYWDGQKWTADVKKLKEIARSEKERSVDFIDEWKKELKLF</sequence>
<evidence type="ECO:0000313" key="2">
    <source>
        <dbReference type="EMBL" id="OGN01944.1"/>
    </source>
</evidence>
<dbReference type="InterPro" id="IPR016181">
    <property type="entry name" value="Acyl_CoA_acyltransferase"/>
</dbReference>
<evidence type="ECO:0000313" key="3">
    <source>
        <dbReference type="Proteomes" id="UP000177117"/>
    </source>
</evidence>
<dbReference type="InterPro" id="IPR038740">
    <property type="entry name" value="BioF2-like_GNAT_dom"/>
</dbReference>
<protein>
    <recommendedName>
        <fullName evidence="1">BioF2-like acetyltransferase domain-containing protein</fullName>
    </recommendedName>
</protein>
<evidence type="ECO:0000259" key="1">
    <source>
        <dbReference type="Pfam" id="PF13480"/>
    </source>
</evidence>
<organism evidence="2 3">
    <name type="scientific">Candidatus Yanofskybacteria bacterium RIFCSPHIGHO2_01_FULL_41_53</name>
    <dbReference type="NCBI Taxonomy" id="1802663"/>
    <lineage>
        <taxon>Bacteria</taxon>
        <taxon>Candidatus Yanofskyibacteriota</taxon>
    </lineage>
</organism>
<dbReference type="Proteomes" id="UP000177117">
    <property type="component" value="Unassembled WGS sequence"/>
</dbReference>
<name>A0A1F8EM74_9BACT</name>
<accession>A0A1F8EM74</accession>
<feature type="domain" description="BioF2-like acetyltransferase" evidence="1">
    <location>
        <begin position="134"/>
        <end position="195"/>
    </location>
</feature>
<dbReference type="AlphaFoldDB" id="A0A1F8EM74"/>
<dbReference type="SUPFAM" id="SSF55729">
    <property type="entry name" value="Acyl-CoA N-acyltransferases (Nat)"/>
    <property type="match status" value="1"/>
</dbReference>
<comment type="caution">
    <text evidence="2">The sequence shown here is derived from an EMBL/GenBank/DDBJ whole genome shotgun (WGS) entry which is preliminary data.</text>
</comment>
<reference evidence="2 3" key="1">
    <citation type="journal article" date="2016" name="Nat. Commun.">
        <title>Thousands of microbial genomes shed light on interconnected biogeochemical processes in an aquifer system.</title>
        <authorList>
            <person name="Anantharaman K."/>
            <person name="Brown C.T."/>
            <person name="Hug L.A."/>
            <person name="Sharon I."/>
            <person name="Castelle C.J."/>
            <person name="Probst A.J."/>
            <person name="Thomas B.C."/>
            <person name="Singh A."/>
            <person name="Wilkins M.J."/>
            <person name="Karaoz U."/>
            <person name="Brodie E.L."/>
            <person name="Williams K.H."/>
            <person name="Hubbard S.S."/>
            <person name="Banfield J.F."/>
        </authorList>
    </citation>
    <scope>NUCLEOTIDE SEQUENCE [LARGE SCALE GENOMIC DNA]</scope>
</reference>
<gene>
    <name evidence="2" type="ORF">A2650_00080</name>
</gene>
<dbReference type="Pfam" id="PF13480">
    <property type="entry name" value="Acetyltransf_6"/>
    <property type="match status" value="1"/>
</dbReference>